<evidence type="ECO:0000259" key="1">
    <source>
        <dbReference type="Pfam" id="PF13001"/>
    </source>
</evidence>
<reference evidence="5" key="1">
    <citation type="submission" date="2017-02" db="UniProtKB">
        <authorList>
            <consortium name="WormBaseParasite"/>
        </authorList>
    </citation>
    <scope>IDENTIFICATION</scope>
</reference>
<evidence type="ECO:0000313" key="4">
    <source>
        <dbReference type="Proteomes" id="UP000274756"/>
    </source>
</evidence>
<accession>A0A0N4US42</accession>
<dbReference type="Pfam" id="PF13001">
    <property type="entry name" value="ECM29_N"/>
    <property type="match status" value="1"/>
</dbReference>
<name>A0A0N4US42_DRAME</name>
<gene>
    <name evidence="2" type="ORF">DME_LOCUS4268</name>
</gene>
<dbReference type="GO" id="GO:0043248">
    <property type="term" value="P:proteasome assembly"/>
    <property type="evidence" value="ECO:0007669"/>
    <property type="project" value="InterPro"/>
</dbReference>
<reference evidence="2 4" key="2">
    <citation type="submission" date="2018-11" db="EMBL/GenBank/DDBJ databases">
        <authorList>
            <consortium name="Pathogen Informatics"/>
        </authorList>
    </citation>
    <scope>NUCLEOTIDE SEQUENCE [LARGE SCALE GENOMIC DNA]</scope>
</reference>
<evidence type="ECO:0000313" key="2">
    <source>
        <dbReference type="EMBL" id="VDN54295.1"/>
    </source>
</evidence>
<dbReference type="Proteomes" id="UP000274756">
    <property type="component" value="Unassembled WGS sequence"/>
</dbReference>
<protein>
    <recommendedName>
        <fullName evidence="1">Proteasome component Ecm29 N-terminal domain-containing protein</fullName>
    </recommendedName>
</protein>
<dbReference type="OrthoDB" id="16066at2759"/>
<dbReference type="AlphaFoldDB" id="A0A0N4US42"/>
<keyword evidence="4" id="KW-1185">Reference proteome</keyword>
<dbReference type="Proteomes" id="UP000038040">
    <property type="component" value="Unplaced"/>
</dbReference>
<dbReference type="WBParaSite" id="DME_0001087401-mRNA-1">
    <property type="protein sequence ID" value="DME_0001087401-mRNA-1"/>
    <property type="gene ID" value="DME_0001087401"/>
</dbReference>
<dbReference type="InterPro" id="IPR024372">
    <property type="entry name" value="Ecm29_N"/>
</dbReference>
<dbReference type="EMBL" id="UYYG01000538">
    <property type="protein sequence ID" value="VDN54295.1"/>
    <property type="molecule type" value="Genomic_DNA"/>
</dbReference>
<evidence type="ECO:0000313" key="5">
    <source>
        <dbReference type="WBParaSite" id="DME_0001087401-mRNA-1"/>
    </source>
</evidence>
<dbReference type="GO" id="GO:0060090">
    <property type="term" value="F:molecular adaptor activity"/>
    <property type="evidence" value="ECO:0007669"/>
    <property type="project" value="InterPro"/>
</dbReference>
<evidence type="ECO:0000313" key="3">
    <source>
        <dbReference type="Proteomes" id="UP000038040"/>
    </source>
</evidence>
<organism evidence="3 5">
    <name type="scientific">Dracunculus medinensis</name>
    <name type="common">Guinea worm</name>
    <dbReference type="NCBI Taxonomy" id="318479"/>
    <lineage>
        <taxon>Eukaryota</taxon>
        <taxon>Metazoa</taxon>
        <taxon>Ecdysozoa</taxon>
        <taxon>Nematoda</taxon>
        <taxon>Chromadorea</taxon>
        <taxon>Rhabditida</taxon>
        <taxon>Spirurina</taxon>
        <taxon>Dracunculoidea</taxon>
        <taxon>Dracunculidae</taxon>
        <taxon>Dracunculus</taxon>
    </lineage>
</organism>
<sequence length="338" mass="38122">MGLKRIQPVDRINILPLLLYTFKKILENKESQNNKKIIDQLLCLTVESWISISQICFEKWPKLEALQCISVRKKVLLFMQKLIQFPHINGEAFVETVASDNCSNELGSLLPGDYNLIGKEIIGVGTSIRSAKMAIVEILSTSLFKKVEIFPLLALASGSDFIEIKNAANDSLKKFDIDEILKEKETITKLFKIYLGDEPNNIQPITSASVKIVILKLLVRSKIAPKMFTDNMKVVYDGLFGEHRTRDPSKLLQLSAEFLFLQIKNCPSSAQQTLSPIYFSTIKKLLNDDERWSATAAICYRCMAEIGRNNKSLVTSDFVLVQHLFDIVGKIGYARDPG</sequence>
<feature type="domain" description="Proteasome component Ecm29 N-terminal" evidence="1">
    <location>
        <begin position="1"/>
        <end position="326"/>
    </location>
</feature>
<dbReference type="STRING" id="318479.A0A0N4US42"/>
<proteinExistence type="predicted"/>